<dbReference type="RefSeq" id="WP_092959614.1">
    <property type="nucleotide sequence ID" value="NZ_FOSQ01000003.1"/>
</dbReference>
<accession>A0A1I4ADY3</accession>
<dbReference type="InterPro" id="IPR005064">
    <property type="entry name" value="BUG"/>
</dbReference>
<reference evidence="3 4" key="1">
    <citation type="submission" date="2016-10" db="EMBL/GenBank/DDBJ databases">
        <authorList>
            <person name="de Groot N.N."/>
        </authorList>
    </citation>
    <scope>NUCLEOTIDE SEQUENCE [LARGE SCALE GENOMIC DNA]</scope>
    <source>
        <strain evidence="3 4">DSM 19981</strain>
    </source>
</reference>
<sequence>MRGITRRGLVGAAGAATVVAPSLAPSPAWAQTAYPSRTISLISPAAPGSQTDIFSRTLAAPLAQRLGRPVVVENKPGAGGIVGTLATVRAAPDGHTILYASNSGFLISPHLRRPAPYNTPRDLVPIAITLSGPSVIVVNQNVAARTIGDFVTELRANPGKYNLGSHGVGAFSHVAMEMFMAQTRTEMVHLPYNGGGPLGAAFLSGDVHVALLDVLTARPLIASGRGRVLATVGERRSPIFPDAPLVSETVAPGLAMDFWLGLLAPAGTSAEIVERLHNEINAITLGAEGRARAAEVSMLTDPLPLPALRAKVEREWEEWGRVIHDRNILGT</sequence>
<proteinExistence type="inferred from homology"/>
<dbReference type="SUPFAM" id="SSF53850">
    <property type="entry name" value="Periplasmic binding protein-like II"/>
    <property type="match status" value="1"/>
</dbReference>
<dbReference type="Gene3D" id="3.40.190.150">
    <property type="entry name" value="Bordetella uptake gene, domain 1"/>
    <property type="match status" value="1"/>
</dbReference>
<keyword evidence="2" id="KW-0732">Signal</keyword>
<evidence type="ECO:0000256" key="1">
    <source>
        <dbReference type="ARBA" id="ARBA00006987"/>
    </source>
</evidence>
<organism evidence="3 4">
    <name type="scientific">Falsiroseomonas stagni DSM 19981</name>
    <dbReference type="NCBI Taxonomy" id="1123062"/>
    <lineage>
        <taxon>Bacteria</taxon>
        <taxon>Pseudomonadati</taxon>
        <taxon>Pseudomonadota</taxon>
        <taxon>Alphaproteobacteria</taxon>
        <taxon>Acetobacterales</taxon>
        <taxon>Roseomonadaceae</taxon>
        <taxon>Falsiroseomonas</taxon>
    </lineage>
</organism>
<dbReference type="PROSITE" id="PS51318">
    <property type="entry name" value="TAT"/>
    <property type="match status" value="1"/>
</dbReference>
<dbReference type="InterPro" id="IPR006311">
    <property type="entry name" value="TAT_signal"/>
</dbReference>
<dbReference type="OrthoDB" id="8970543at2"/>
<keyword evidence="4" id="KW-1185">Reference proteome</keyword>
<evidence type="ECO:0000256" key="2">
    <source>
        <dbReference type="SAM" id="SignalP"/>
    </source>
</evidence>
<dbReference type="PANTHER" id="PTHR42928:SF5">
    <property type="entry name" value="BLR1237 PROTEIN"/>
    <property type="match status" value="1"/>
</dbReference>
<evidence type="ECO:0000313" key="4">
    <source>
        <dbReference type="Proteomes" id="UP000199473"/>
    </source>
</evidence>
<keyword evidence="3" id="KW-0675">Receptor</keyword>
<dbReference type="PIRSF" id="PIRSF017082">
    <property type="entry name" value="YflP"/>
    <property type="match status" value="1"/>
</dbReference>
<dbReference type="InterPro" id="IPR042100">
    <property type="entry name" value="Bug_dom1"/>
</dbReference>
<name>A0A1I4ADY3_9PROT</name>
<dbReference type="Proteomes" id="UP000199473">
    <property type="component" value="Unassembled WGS sequence"/>
</dbReference>
<feature type="chain" id="PRO_5011572608" evidence="2">
    <location>
        <begin position="31"/>
        <end position="331"/>
    </location>
</feature>
<dbReference type="AlphaFoldDB" id="A0A1I4ADY3"/>
<dbReference type="Pfam" id="PF03401">
    <property type="entry name" value="TctC"/>
    <property type="match status" value="1"/>
</dbReference>
<dbReference type="PANTHER" id="PTHR42928">
    <property type="entry name" value="TRICARBOXYLATE-BINDING PROTEIN"/>
    <property type="match status" value="1"/>
</dbReference>
<dbReference type="CDD" id="cd07012">
    <property type="entry name" value="PBP2_Bug_TTT"/>
    <property type="match status" value="1"/>
</dbReference>
<comment type="similarity">
    <text evidence="1">Belongs to the UPF0065 (bug) family.</text>
</comment>
<feature type="signal peptide" evidence="2">
    <location>
        <begin position="1"/>
        <end position="30"/>
    </location>
</feature>
<dbReference type="EMBL" id="FOSQ01000003">
    <property type="protein sequence ID" value="SFK53986.1"/>
    <property type="molecule type" value="Genomic_DNA"/>
</dbReference>
<evidence type="ECO:0000313" key="3">
    <source>
        <dbReference type="EMBL" id="SFK53986.1"/>
    </source>
</evidence>
<protein>
    <submittedName>
        <fullName evidence="3">Tripartite-type tricarboxylate transporter, receptor component TctC</fullName>
    </submittedName>
</protein>
<dbReference type="STRING" id="1123062.SAMN02745775_103334"/>
<gene>
    <name evidence="3" type="ORF">SAMN02745775_103334</name>
</gene>
<dbReference type="Gene3D" id="3.40.190.10">
    <property type="entry name" value="Periplasmic binding protein-like II"/>
    <property type="match status" value="1"/>
</dbReference>